<feature type="transmembrane region" description="Helical" evidence="2">
    <location>
        <begin position="121"/>
        <end position="142"/>
    </location>
</feature>
<sequence length="143" mass="16114">MKTARFYCENCGRAVPFDARMCPHCGKNFDAVKCPVCNYTGMPGEFLQGCPECGYLTPEQKEERDAALSRGGRIKGAADPIPARRDRGRNREIGLKMERKERDEVLFSETKAPKKRIIHSLVYFLILVLLSGTLVSMLVVLFL</sequence>
<organism evidence="4 5">
    <name type="scientific">Marispirochaeta aestuarii</name>
    <dbReference type="NCBI Taxonomy" id="1963862"/>
    <lineage>
        <taxon>Bacteria</taxon>
        <taxon>Pseudomonadati</taxon>
        <taxon>Spirochaetota</taxon>
        <taxon>Spirochaetia</taxon>
        <taxon>Spirochaetales</taxon>
        <taxon>Spirochaetaceae</taxon>
        <taxon>Marispirochaeta</taxon>
    </lineage>
</organism>
<keyword evidence="2" id="KW-0812">Transmembrane</keyword>
<dbReference type="Proteomes" id="UP000192343">
    <property type="component" value="Unassembled WGS sequence"/>
</dbReference>
<feature type="domain" description="DZANK-type" evidence="3">
    <location>
        <begin position="8"/>
        <end position="54"/>
    </location>
</feature>
<dbReference type="EMBL" id="MWQY01000013">
    <property type="protein sequence ID" value="ORC34500.1"/>
    <property type="molecule type" value="Genomic_DNA"/>
</dbReference>
<evidence type="ECO:0000313" key="4">
    <source>
        <dbReference type="EMBL" id="ORC34500.1"/>
    </source>
</evidence>
<comment type="caution">
    <text evidence="4">The sequence shown here is derived from an EMBL/GenBank/DDBJ whole genome shotgun (WGS) entry which is preliminary data.</text>
</comment>
<evidence type="ECO:0000259" key="3">
    <source>
        <dbReference type="Pfam" id="PF12773"/>
    </source>
</evidence>
<reference evidence="4 5" key="1">
    <citation type="submission" date="2017-03" db="EMBL/GenBank/DDBJ databases">
        <title>Draft Genome sequence of Marispirochaeta sp. strain JC444.</title>
        <authorList>
            <person name="Shivani Y."/>
            <person name="Subhash Y."/>
            <person name="Sasikala C."/>
            <person name="Ramana C."/>
        </authorList>
    </citation>
    <scope>NUCLEOTIDE SEQUENCE [LARGE SCALE GENOMIC DNA]</scope>
    <source>
        <strain evidence="4 5">JC444</strain>
    </source>
</reference>
<accession>A0A1Y1RWF2</accession>
<evidence type="ECO:0000256" key="2">
    <source>
        <dbReference type="SAM" id="Phobius"/>
    </source>
</evidence>
<proteinExistence type="predicted"/>
<keyword evidence="5" id="KW-1185">Reference proteome</keyword>
<dbReference type="OrthoDB" id="350656at2"/>
<dbReference type="InterPro" id="IPR025874">
    <property type="entry name" value="DZR"/>
</dbReference>
<keyword evidence="2" id="KW-1133">Transmembrane helix</keyword>
<evidence type="ECO:0000313" key="5">
    <source>
        <dbReference type="Proteomes" id="UP000192343"/>
    </source>
</evidence>
<dbReference type="AlphaFoldDB" id="A0A1Y1RWF2"/>
<dbReference type="RefSeq" id="WP_083051352.1">
    <property type="nucleotide sequence ID" value="NZ_MWQY01000013.1"/>
</dbReference>
<dbReference type="STRING" id="1963862.B4O97_12735"/>
<feature type="compositionally biased region" description="Basic and acidic residues" evidence="1">
    <location>
        <begin position="82"/>
        <end position="94"/>
    </location>
</feature>
<feature type="region of interest" description="Disordered" evidence="1">
    <location>
        <begin position="66"/>
        <end position="94"/>
    </location>
</feature>
<keyword evidence="2" id="KW-0472">Membrane</keyword>
<protein>
    <recommendedName>
        <fullName evidence="3">DZANK-type domain-containing protein</fullName>
    </recommendedName>
</protein>
<gene>
    <name evidence="4" type="ORF">B4O97_12735</name>
</gene>
<dbReference type="Pfam" id="PF12773">
    <property type="entry name" value="DZR"/>
    <property type="match status" value="1"/>
</dbReference>
<evidence type="ECO:0000256" key="1">
    <source>
        <dbReference type="SAM" id="MobiDB-lite"/>
    </source>
</evidence>
<name>A0A1Y1RWF2_9SPIO</name>